<name>A0A1G9ZV70_9ACTN</name>
<reference evidence="3" key="1">
    <citation type="submission" date="2016-10" db="EMBL/GenBank/DDBJ databases">
        <authorList>
            <person name="Varghese N."/>
            <person name="Submissions S."/>
        </authorList>
    </citation>
    <scope>NUCLEOTIDE SEQUENCE [LARGE SCALE GENOMIC DNA]</scope>
    <source>
        <strain evidence="3">CGMCC 4.7042</strain>
    </source>
</reference>
<dbReference type="Pfam" id="PF13365">
    <property type="entry name" value="Trypsin_2"/>
    <property type="match status" value="1"/>
</dbReference>
<organism evidence="2 3">
    <name type="scientific">Streptomyces wuyuanensis</name>
    <dbReference type="NCBI Taxonomy" id="1196353"/>
    <lineage>
        <taxon>Bacteria</taxon>
        <taxon>Bacillati</taxon>
        <taxon>Actinomycetota</taxon>
        <taxon>Actinomycetes</taxon>
        <taxon>Kitasatosporales</taxon>
        <taxon>Streptomycetaceae</taxon>
        <taxon>Streptomyces</taxon>
    </lineage>
</organism>
<dbReference type="Proteomes" id="UP000199063">
    <property type="component" value="Unassembled WGS sequence"/>
</dbReference>
<evidence type="ECO:0000313" key="2">
    <source>
        <dbReference type="EMBL" id="SDN24861.1"/>
    </source>
</evidence>
<evidence type="ECO:0000259" key="1">
    <source>
        <dbReference type="Pfam" id="PF20028"/>
    </source>
</evidence>
<protein>
    <submittedName>
        <fullName evidence="2">Trypsin-like peptidase domain-containing protein</fullName>
    </submittedName>
</protein>
<dbReference type="STRING" id="1196353.SAMN05444921_122119"/>
<feature type="domain" description="vWA-MoxR associated protein C-terminal" evidence="1">
    <location>
        <begin position="481"/>
        <end position="704"/>
    </location>
</feature>
<evidence type="ECO:0000313" key="3">
    <source>
        <dbReference type="Proteomes" id="UP000199063"/>
    </source>
</evidence>
<dbReference type="SUPFAM" id="SSF50494">
    <property type="entry name" value="Trypsin-like serine proteases"/>
    <property type="match status" value="1"/>
</dbReference>
<dbReference type="Pfam" id="PF20028">
    <property type="entry name" value="VMAP-C"/>
    <property type="match status" value="1"/>
</dbReference>
<dbReference type="OrthoDB" id="3307525at2"/>
<dbReference type="InterPro" id="IPR009003">
    <property type="entry name" value="Peptidase_S1_PA"/>
</dbReference>
<sequence>MGWFTRPTAPATRLSVLYADGRAAAGGAALLSPRRVLTCAHVVNDALGRGPYETGTPETAELTVALHGSGHGGPGPQHRAARISVWVPPRPAASTAVWRGDLAVLELTEPAPPGPRPVVWRDMAEGQALRAWHGGGAAIAFADTTVKFQEDAVGYLDGELSGGAIGPGFSGGPLWSLSDETVVGLVVAHVLPEGGRPLGAQDTVRRSWAVPWRTVQEELRRAGAAEVLADCAVHGPAGRDDPALGALAAELWRLLGDPVRRAQHARALAAALGYEPPAGDSAPSVEELAAVLAAEERALATLSESLAAAAAPGTGRDSLDRLLIAGQLAGARLLSVDEHRALVAELASVVAADATLLPRAAREALRYTPLPAALDAPRLSPDGIGPVVAELEAYRDGGPLPDGTAPVPALLKLVEYAAACASPGSARSLTEWSDRVAGRLGVHRAALSQRRGDAAAWAAHRPSPVVRLVAELSGAPADDEGRFRCEVWEVRGDGTAARLVPADRPRSPAEIGRLIREAAERAADGGGPLVEQIDVVVGRDGLELDVDEWDAGSPFEFLAGVPLGVTYRVAMRCPEVSARAPRREAELRRRWESGHAGPLVVDERTASPERVYALLASTHRDTAQVVVHGPRGDRERLVQLCLAVGVPVVLWDRRAEGHEHAHRLDAVAPAGPLHQLPERVRHFRAERYGTPDPGGARPSLVWEDTELPLPGGLELLDPAEGADIR</sequence>
<dbReference type="AlphaFoldDB" id="A0A1G9ZV70"/>
<dbReference type="GeneID" id="40832892"/>
<gene>
    <name evidence="2" type="ORF">SAMN05444921_122119</name>
</gene>
<dbReference type="EMBL" id="FNHI01000022">
    <property type="protein sequence ID" value="SDN24861.1"/>
    <property type="molecule type" value="Genomic_DNA"/>
</dbReference>
<accession>A0A1G9ZV70</accession>
<keyword evidence="3" id="KW-1185">Reference proteome</keyword>
<dbReference type="InterPro" id="IPR045450">
    <property type="entry name" value="VMAP_C"/>
</dbReference>
<dbReference type="RefSeq" id="WP_093659806.1">
    <property type="nucleotide sequence ID" value="NZ_FNHI01000022.1"/>
</dbReference>
<proteinExistence type="predicted"/>